<protein>
    <submittedName>
        <fullName evidence="7">Peptide/nickel transport system substrate-binding protein</fullName>
    </submittedName>
</protein>
<name>A0A0Q3IAT5_9HYPH</name>
<dbReference type="Gene3D" id="3.40.190.10">
    <property type="entry name" value="Periplasmic binding protein-like II"/>
    <property type="match status" value="1"/>
</dbReference>
<evidence type="ECO:0000313" key="7">
    <source>
        <dbReference type="EMBL" id="SKB85598.1"/>
    </source>
</evidence>
<reference evidence="6 8" key="1">
    <citation type="submission" date="2015-10" db="EMBL/GenBank/DDBJ databases">
        <title>Draft genome of Bosea thiooxidans.</title>
        <authorList>
            <person name="Wang X."/>
        </authorList>
    </citation>
    <scope>NUCLEOTIDE SEQUENCE [LARGE SCALE GENOMIC DNA]</scope>
    <source>
        <strain evidence="6 8">CGMCC 9174</strain>
    </source>
</reference>
<dbReference type="EMBL" id="LMAR01000007">
    <property type="protein sequence ID" value="KQK32064.1"/>
    <property type="molecule type" value="Genomic_DNA"/>
</dbReference>
<feature type="chain" id="PRO_5014520382" evidence="4">
    <location>
        <begin position="29"/>
        <end position="538"/>
    </location>
</feature>
<evidence type="ECO:0000256" key="3">
    <source>
        <dbReference type="ARBA" id="ARBA00022729"/>
    </source>
</evidence>
<evidence type="ECO:0000256" key="1">
    <source>
        <dbReference type="ARBA" id="ARBA00004418"/>
    </source>
</evidence>
<gene>
    <name evidence="6" type="ORF">ARD30_07890</name>
    <name evidence="7" type="ORF">SAMN05660750_02691</name>
</gene>
<dbReference type="Proteomes" id="UP000051562">
    <property type="component" value="Unassembled WGS sequence"/>
</dbReference>
<dbReference type="GO" id="GO:0030288">
    <property type="term" value="C:outer membrane-bounded periplasmic space"/>
    <property type="evidence" value="ECO:0007669"/>
    <property type="project" value="UniProtKB-ARBA"/>
</dbReference>
<comment type="similarity">
    <text evidence="2">Belongs to the bacterial solute-binding protein 5 family.</text>
</comment>
<dbReference type="CDD" id="cd08517">
    <property type="entry name" value="PBP2_NikA_DppA_OppA_like_13"/>
    <property type="match status" value="1"/>
</dbReference>
<evidence type="ECO:0000256" key="4">
    <source>
        <dbReference type="SAM" id="SignalP"/>
    </source>
</evidence>
<dbReference type="PIRSF" id="PIRSF002741">
    <property type="entry name" value="MppA"/>
    <property type="match status" value="1"/>
</dbReference>
<keyword evidence="8" id="KW-1185">Reference proteome</keyword>
<evidence type="ECO:0000313" key="6">
    <source>
        <dbReference type="EMBL" id="KQK32064.1"/>
    </source>
</evidence>
<evidence type="ECO:0000313" key="9">
    <source>
        <dbReference type="Proteomes" id="UP000190130"/>
    </source>
</evidence>
<dbReference type="Proteomes" id="UP000190130">
    <property type="component" value="Unassembled WGS sequence"/>
</dbReference>
<feature type="signal peptide" evidence="4">
    <location>
        <begin position="1"/>
        <end position="28"/>
    </location>
</feature>
<dbReference type="PANTHER" id="PTHR30290:SF38">
    <property type="entry name" value="D,D-DIPEPTIDE-BINDING PERIPLASMIC PROTEIN DDPA-RELATED"/>
    <property type="match status" value="1"/>
</dbReference>
<feature type="domain" description="Solute-binding protein family 5" evidence="5">
    <location>
        <begin position="79"/>
        <end position="449"/>
    </location>
</feature>
<evidence type="ECO:0000256" key="2">
    <source>
        <dbReference type="ARBA" id="ARBA00005695"/>
    </source>
</evidence>
<dbReference type="GO" id="GO:0015833">
    <property type="term" value="P:peptide transport"/>
    <property type="evidence" value="ECO:0007669"/>
    <property type="project" value="TreeGrafter"/>
</dbReference>
<dbReference type="InterPro" id="IPR000914">
    <property type="entry name" value="SBP_5_dom"/>
</dbReference>
<reference evidence="7 9" key="2">
    <citation type="submission" date="2017-02" db="EMBL/GenBank/DDBJ databases">
        <authorList>
            <person name="Peterson S.W."/>
        </authorList>
    </citation>
    <scope>NUCLEOTIDE SEQUENCE [LARGE SCALE GENOMIC DNA]</scope>
    <source>
        <strain evidence="7 9">DSM 9653</strain>
    </source>
</reference>
<dbReference type="GO" id="GO:0043190">
    <property type="term" value="C:ATP-binding cassette (ABC) transporter complex"/>
    <property type="evidence" value="ECO:0007669"/>
    <property type="project" value="InterPro"/>
</dbReference>
<comment type="subcellular location">
    <subcellularLocation>
        <location evidence="1">Periplasm</location>
    </subcellularLocation>
</comment>
<evidence type="ECO:0000259" key="5">
    <source>
        <dbReference type="Pfam" id="PF00496"/>
    </source>
</evidence>
<dbReference type="EMBL" id="FUYX01000006">
    <property type="protein sequence ID" value="SKB85598.1"/>
    <property type="molecule type" value="Genomic_DNA"/>
</dbReference>
<organism evidence="6 8">
    <name type="scientific">Bosea thiooxidans</name>
    <dbReference type="NCBI Taxonomy" id="53254"/>
    <lineage>
        <taxon>Bacteria</taxon>
        <taxon>Pseudomonadati</taxon>
        <taxon>Pseudomonadota</taxon>
        <taxon>Alphaproteobacteria</taxon>
        <taxon>Hyphomicrobiales</taxon>
        <taxon>Boseaceae</taxon>
        <taxon>Bosea</taxon>
    </lineage>
</organism>
<dbReference type="Pfam" id="PF00496">
    <property type="entry name" value="SBP_bac_5"/>
    <property type="match status" value="1"/>
</dbReference>
<dbReference type="InterPro" id="IPR039424">
    <property type="entry name" value="SBP_5"/>
</dbReference>
<dbReference type="SUPFAM" id="SSF53850">
    <property type="entry name" value="Periplasmic binding protein-like II"/>
    <property type="match status" value="1"/>
</dbReference>
<sequence length="538" mass="59401">MNSKILKTLRAMLLAAPAMAPFAGAAQAQTCPKTGGTLTYAYSLEPSALSTIATSAVPVALVATKMFEGLLNYEGPSLEPKPGLAESWTISEDKKTYTFKLRPNVKWHDGKPFTSEDVKFSIEKIVKPYHSRGHVYFGDLEGVATPDPLTVVFTLKRPVPFFMNVFQAGETPILPAHAFAGIDMGTAAAVRGAEVMQKPVGTGPFRFKEWQKGSHIALERNKDYWRAGFPCLDGIIVRMIPDGAARAIAVETGEVDLAPMSGLPEAEVQRLSASPKLEASQAGSEALGPNLWLELNLREKPLQDLKVRQAISMALNRERIADVIWYGQGKPARGPIVSASAFFDKSLPQYEYNPAKAGKLLDEAGYPKGAGNVRFKLSQNFLPYGENYVRLAEYIRQELGKIGIQVETRSADLGGWLKTIYTDWNFNLTSTFSHNYSDPSIGVERTFGSGFIKKGATFTNSMGYSNPKVDELFAKSAHETDPAARRKQFDELQKILHEELPVIFLMEPAYTHVWNRKVHGLITNGISMYSPWDAVWKD</sequence>
<dbReference type="GO" id="GO:1904680">
    <property type="term" value="F:peptide transmembrane transporter activity"/>
    <property type="evidence" value="ECO:0007669"/>
    <property type="project" value="TreeGrafter"/>
</dbReference>
<dbReference type="AlphaFoldDB" id="A0A0Q3IAT5"/>
<evidence type="ECO:0000313" key="8">
    <source>
        <dbReference type="Proteomes" id="UP000051562"/>
    </source>
</evidence>
<dbReference type="STRING" id="53254.SAMN05660750_02691"/>
<dbReference type="PANTHER" id="PTHR30290">
    <property type="entry name" value="PERIPLASMIC BINDING COMPONENT OF ABC TRANSPORTER"/>
    <property type="match status" value="1"/>
</dbReference>
<accession>A0A0Q3IAT5</accession>
<keyword evidence="3 4" id="KW-0732">Signal</keyword>
<proteinExistence type="inferred from homology"/>
<dbReference type="RefSeq" id="WP_055726619.1">
    <property type="nucleotide sequence ID" value="NZ_FUYX01000006.1"/>
</dbReference>
<dbReference type="InterPro" id="IPR030678">
    <property type="entry name" value="Peptide/Ni-bd"/>
</dbReference>
<dbReference type="Gene3D" id="3.10.105.10">
    <property type="entry name" value="Dipeptide-binding Protein, Domain 3"/>
    <property type="match status" value="1"/>
</dbReference>